<protein>
    <submittedName>
        <fullName evidence="8">Protein serine/threonine phosphatase 2C</fullName>
    </submittedName>
</protein>
<keyword evidence="2" id="KW-0479">Metal-binding</keyword>
<dbReference type="InterPro" id="IPR015655">
    <property type="entry name" value="PP2C"/>
</dbReference>
<name>A0A9P5PEE6_9AGAR</name>
<evidence type="ECO:0000256" key="2">
    <source>
        <dbReference type="ARBA" id="ARBA00022723"/>
    </source>
</evidence>
<keyword evidence="3 5" id="KW-0378">Hydrolase</keyword>
<dbReference type="GO" id="GO:0004722">
    <property type="term" value="F:protein serine/threonine phosphatase activity"/>
    <property type="evidence" value="ECO:0007669"/>
    <property type="project" value="InterPro"/>
</dbReference>
<dbReference type="CDD" id="cd00143">
    <property type="entry name" value="PP2Cc"/>
    <property type="match status" value="1"/>
</dbReference>
<accession>A0A9P5PEE6</accession>
<organism evidence="8 9">
    <name type="scientific">Rhodocollybia butyracea</name>
    <dbReference type="NCBI Taxonomy" id="206335"/>
    <lineage>
        <taxon>Eukaryota</taxon>
        <taxon>Fungi</taxon>
        <taxon>Dikarya</taxon>
        <taxon>Basidiomycota</taxon>
        <taxon>Agaricomycotina</taxon>
        <taxon>Agaricomycetes</taxon>
        <taxon>Agaricomycetidae</taxon>
        <taxon>Agaricales</taxon>
        <taxon>Marasmiineae</taxon>
        <taxon>Omphalotaceae</taxon>
        <taxon>Rhodocollybia</taxon>
    </lineage>
</organism>
<dbReference type="InterPro" id="IPR000222">
    <property type="entry name" value="PP2C_BS"/>
</dbReference>
<feature type="domain" description="PPM-type phosphatase" evidence="7">
    <location>
        <begin position="42"/>
        <end position="334"/>
    </location>
</feature>
<dbReference type="InterPro" id="IPR036457">
    <property type="entry name" value="PPM-type-like_dom_sf"/>
</dbReference>
<dbReference type="PROSITE" id="PS01032">
    <property type="entry name" value="PPM_1"/>
    <property type="match status" value="1"/>
</dbReference>
<reference evidence="8" key="1">
    <citation type="submission" date="2020-11" db="EMBL/GenBank/DDBJ databases">
        <authorList>
            <consortium name="DOE Joint Genome Institute"/>
            <person name="Ahrendt S."/>
            <person name="Riley R."/>
            <person name="Andreopoulos W."/>
            <person name="Labutti K."/>
            <person name="Pangilinan J."/>
            <person name="Ruiz-Duenas F.J."/>
            <person name="Barrasa J.M."/>
            <person name="Sanchez-Garcia M."/>
            <person name="Camarero S."/>
            <person name="Miyauchi S."/>
            <person name="Serrano A."/>
            <person name="Linde D."/>
            <person name="Babiker R."/>
            <person name="Drula E."/>
            <person name="Ayuso-Fernandez I."/>
            <person name="Pacheco R."/>
            <person name="Padilla G."/>
            <person name="Ferreira P."/>
            <person name="Barriuso J."/>
            <person name="Kellner H."/>
            <person name="Castanera R."/>
            <person name="Alfaro M."/>
            <person name="Ramirez L."/>
            <person name="Pisabarro A.G."/>
            <person name="Kuo A."/>
            <person name="Tritt A."/>
            <person name="Lipzen A."/>
            <person name="He G."/>
            <person name="Yan M."/>
            <person name="Ng V."/>
            <person name="Cullen D."/>
            <person name="Martin F."/>
            <person name="Rosso M.-N."/>
            <person name="Henrissat B."/>
            <person name="Hibbett D."/>
            <person name="Martinez A.T."/>
            <person name="Grigoriev I.V."/>
        </authorList>
    </citation>
    <scope>NUCLEOTIDE SEQUENCE</scope>
    <source>
        <strain evidence="8">AH 40177</strain>
    </source>
</reference>
<keyword evidence="4 5" id="KW-0904">Protein phosphatase</keyword>
<evidence type="ECO:0000256" key="4">
    <source>
        <dbReference type="ARBA" id="ARBA00022912"/>
    </source>
</evidence>
<evidence type="ECO:0000256" key="3">
    <source>
        <dbReference type="ARBA" id="ARBA00022801"/>
    </source>
</evidence>
<dbReference type="Pfam" id="PF00481">
    <property type="entry name" value="PP2C"/>
    <property type="match status" value="2"/>
</dbReference>
<dbReference type="PROSITE" id="PS51746">
    <property type="entry name" value="PPM_2"/>
    <property type="match status" value="1"/>
</dbReference>
<gene>
    <name evidence="8" type="ORF">BDP27DRAFT_1339304</name>
</gene>
<evidence type="ECO:0000313" key="8">
    <source>
        <dbReference type="EMBL" id="KAF9060650.1"/>
    </source>
</evidence>
<sequence length="339" mass="37594">MSQISQHNGGSKNAHSEPITRTSGANSFGVLNRIPSQYDYWKIGVHEAQGLRPTMEDTHAFVVDFDSVCGQGYFGVFDGHGNKLVSEWCGHEFHQIFLKCIRENPDLNATDVLKKSFLAADEILGKMSEDSEELESSGSTAVVAFLRIEDTDGSQNFPLVDFPPSPPNPNEHVSKLKLPPQDAHRVFYCGNVGDARCVMSRNGIATRLTHDHKPSDSDEQARIRGAGGIVLRGRVFGTLAVSRSLGDHLRYESLKLKDLVIGTPYISRTSLKQDDEFCIIACDGLWDVVTDQEAIDLVRNVDDPERASEILVNYALKNDNMISRDNVTVMVIRFNSLRA</sequence>
<evidence type="ECO:0000259" key="7">
    <source>
        <dbReference type="PROSITE" id="PS51746"/>
    </source>
</evidence>
<proteinExistence type="inferred from homology"/>
<evidence type="ECO:0000313" key="9">
    <source>
        <dbReference type="Proteomes" id="UP000772434"/>
    </source>
</evidence>
<dbReference type="Proteomes" id="UP000772434">
    <property type="component" value="Unassembled WGS sequence"/>
</dbReference>
<dbReference type="SUPFAM" id="SSF81606">
    <property type="entry name" value="PP2C-like"/>
    <property type="match status" value="1"/>
</dbReference>
<dbReference type="PANTHER" id="PTHR13832">
    <property type="entry name" value="PROTEIN PHOSPHATASE 2C"/>
    <property type="match status" value="1"/>
</dbReference>
<dbReference type="InterPro" id="IPR001932">
    <property type="entry name" value="PPM-type_phosphatase-like_dom"/>
</dbReference>
<comment type="caution">
    <text evidence="8">The sequence shown here is derived from an EMBL/GenBank/DDBJ whole genome shotgun (WGS) entry which is preliminary data.</text>
</comment>
<dbReference type="EMBL" id="JADNRY010000233">
    <property type="protein sequence ID" value="KAF9060650.1"/>
    <property type="molecule type" value="Genomic_DNA"/>
</dbReference>
<keyword evidence="9" id="KW-1185">Reference proteome</keyword>
<comment type="similarity">
    <text evidence="1 5">Belongs to the PP2C family.</text>
</comment>
<dbReference type="SMART" id="SM00332">
    <property type="entry name" value="PP2Cc"/>
    <property type="match status" value="1"/>
</dbReference>
<dbReference type="PANTHER" id="PTHR13832:SF837">
    <property type="entry name" value="PROTEIN PHOSPHATASE 2C-LIKE DOMAIN-CONTAINING PROTEIN 1"/>
    <property type="match status" value="1"/>
</dbReference>
<dbReference type="Gene3D" id="3.60.40.10">
    <property type="entry name" value="PPM-type phosphatase domain"/>
    <property type="match status" value="1"/>
</dbReference>
<evidence type="ECO:0000256" key="5">
    <source>
        <dbReference type="RuleBase" id="RU003465"/>
    </source>
</evidence>
<evidence type="ECO:0000256" key="6">
    <source>
        <dbReference type="SAM" id="MobiDB-lite"/>
    </source>
</evidence>
<dbReference type="AlphaFoldDB" id="A0A9P5PEE6"/>
<feature type="region of interest" description="Disordered" evidence="6">
    <location>
        <begin position="1"/>
        <end position="21"/>
    </location>
</feature>
<dbReference type="GO" id="GO:0046872">
    <property type="term" value="F:metal ion binding"/>
    <property type="evidence" value="ECO:0007669"/>
    <property type="project" value="UniProtKB-KW"/>
</dbReference>
<dbReference type="OrthoDB" id="10264738at2759"/>
<evidence type="ECO:0000256" key="1">
    <source>
        <dbReference type="ARBA" id="ARBA00006702"/>
    </source>
</evidence>